<evidence type="ECO:0000256" key="1">
    <source>
        <dbReference type="SAM" id="MobiDB-lite"/>
    </source>
</evidence>
<gene>
    <name evidence="2" type="ORF">E2C01_083297</name>
</gene>
<feature type="region of interest" description="Disordered" evidence="1">
    <location>
        <begin position="24"/>
        <end position="96"/>
    </location>
</feature>
<comment type="caution">
    <text evidence="2">The sequence shown here is derived from an EMBL/GenBank/DDBJ whole genome shotgun (WGS) entry which is preliminary data.</text>
</comment>
<accession>A0A5B7J7G0</accession>
<dbReference type="Proteomes" id="UP000324222">
    <property type="component" value="Unassembled WGS sequence"/>
</dbReference>
<evidence type="ECO:0000313" key="3">
    <source>
        <dbReference type="Proteomes" id="UP000324222"/>
    </source>
</evidence>
<feature type="compositionally biased region" description="Basic residues" evidence="1">
    <location>
        <begin position="24"/>
        <end position="36"/>
    </location>
</feature>
<proteinExistence type="predicted"/>
<keyword evidence="3" id="KW-1185">Reference proteome</keyword>
<sequence>MGGGAAVAWLPETCPRAAMSRCHTHSSHWRRRRHSKGLTSKAQFTSTKKHRLRSKRPTDKTRRQPLSPAPAAGRVARRCGSRLPASARPERRPRHH</sequence>
<protein>
    <submittedName>
        <fullName evidence="2">Uncharacterized protein</fullName>
    </submittedName>
</protein>
<reference evidence="2 3" key="1">
    <citation type="submission" date="2019-05" db="EMBL/GenBank/DDBJ databases">
        <title>Another draft genome of Portunus trituberculatus and its Hox gene families provides insights of decapod evolution.</title>
        <authorList>
            <person name="Jeong J.-H."/>
            <person name="Song I."/>
            <person name="Kim S."/>
            <person name="Choi T."/>
            <person name="Kim D."/>
            <person name="Ryu S."/>
            <person name="Kim W."/>
        </authorList>
    </citation>
    <scope>NUCLEOTIDE SEQUENCE [LARGE SCALE GENOMIC DNA]</scope>
    <source>
        <tissue evidence="2">Muscle</tissue>
    </source>
</reference>
<name>A0A5B7J7G0_PORTR</name>
<evidence type="ECO:0000313" key="2">
    <source>
        <dbReference type="EMBL" id="MPC88394.1"/>
    </source>
</evidence>
<feature type="compositionally biased region" description="Polar residues" evidence="1">
    <location>
        <begin position="37"/>
        <end position="46"/>
    </location>
</feature>
<organism evidence="2 3">
    <name type="scientific">Portunus trituberculatus</name>
    <name type="common">Swimming crab</name>
    <name type="synonym">Neptunus trituberculatus</name>
    <dbReference type="NCBI Taxonomy" id="210409"/>
    <lineage>
        <taxon>Eukaryota</taxon>
        <taxon>Metazoa</taxon>
        <taxon>Ecdysozoa</taxon>
        <taxon>Arthropoda</taxon>
        <taxon>Crustacea</taxon>
        <taxon>Multicrustacea</taxon>
        <taxon>Malacostraca</taxon>
        <taxon>Eumalacostraca</taxon>
        <taxon>Eucarida</taxon>
        <taxon>Decapoda</taxon>
        <taxon>Pleocyemata</taxon>
        <taxon>Brachyura</taxon>
        <taxon>Eubrachyura</taxon>
        <taxon>Portunoidea</taxon>
        <taxon>Portunidae</taxon>
        <taxon>Portuninae</taxon>
        <taxon>Portunus</taxon>
    </lineage>
</organism>
<dbReference type="EMBL" id="VSRR010077675">
    <property type="protein sequence ID" value="MPC88394.1"/>
    <property type="molecule type" value="Genomic_DNA"/>
</dbReference>
<dbReference type="AlphaFoldDB" id="A0A5B7J7G0"/>